<feature type="transmembrane region" description="Helical" evidence="1">
    <location>
        <begin position="44"/>
        <end position="61"/>
    </location>
</feature>
<feature type="transmembrane region" description="Helical" evidence="1">
    <location>
        <begin position="270"/>
        <end position="293"/>
    </location>
</feature>
<evidence type="ECO:0000313" key="3">
    <source>
        <dbReference type="Proteomes" id="UP001059773"/>
    </source>
</evidence>
<dbReference type="Pfam" id="PF12730">
    <property type="entry name" value="ABC2_membrane_4"/>
    <property type="match status" value="1"/>
</dbReference>
<dbReference type="EMBL" id="CP101914">
    <property type="protein sequence ID" value="UUI04525.1"/>
    <property type="molecule type" value="Genomic_DNA"/>
</dbReference>
<keyword evidence="1" id="KW-0472">Membrane</keyword>
<dbReference type="PANTHER" id="PTHR37305:SF1">
    <property type="entry name" value="MEMBRANE PROTEIN"/>
    <property type="match status" value="1"/>
</dbReference>
<dbReference type="Proteomes" id="UP001059773">
    <property type="component" value="Chromosome"/>
</dbReference>
<organism evidence="2 3">
    <name type="scientific">Oceanobacillus jeddahense</name>
    <dbReference type="NCBI Taxonomy" id="1462527"/>
    <lineage>
        <taxon>Bacteria</taxon>
        <taxon>Bacillati</taxon>
        <taxon>Bacillota</taxon>
        <taxon>Bacilli</taxon>
        <taxon>Bacillales</taxon>
        <taxon>Bacillaceae</taxon>
        <taxon>Oceanobacillus</taxon>
    </lineage>
</organism>
<dbReference type="RefSeq" id="WP_256709431.1">
    <property type="nucleotide sequence ID" value="NZ_CP101914.1"/>
</dbReference>
<feature type="transmembrane region" description="Helical" evidence="1">
    <location>
        <begin position="213"/>
        <end position="235"/>
    </location>
</feature>
<feature type="transmembrane region" description="Helical" evidence="1">
    <location>
        <begin position="180"/>
        <end position="207"/>
    </location>
</feature>
<name>A0ABY5JXJ5_9BACI</name>
<gene>
    <name evidence="2" type="ORF">NP439_07685</name>
</gene>
<feature type="transmembrane region" description="Helical" evidence="1">
    <location>
        <begin position="81"/>
        <end position="106"/>
    </location>
</feature>
<keyword evidence="1" id="KW-1133">Transmembrane helix</keyword>
<evidence type="ECO:0000256" key="1">
    <source>
        <dbReference type="SAM" id="Phobius"/>
    </source>
</evidence>
<protein>
    <submittedName>
        <fullName evidence="2">ABC transporter permease</fullName>
    </submittedName>
</protein>
<dbReference type="PANTHER" id="PTHR37305">
    <property type="entry name" value="INTEGRAL MEMBRANE PROTEIN-RELATED"/>
    <property type="match status" value="1"/>
</dbReference>
<keyword evidence="3" id="KW-1185">Reference proteome</keyword>
<sequence length="300" mass="34494">MDWTNGKPGKGRAAVRRCVCGAGFPMKYILNSEWNRLWKRKTTWVAFLSIPVLLLAAASYLNTQNAAVNPDLAQYTVAWNFPVLGLSEMLFTAFQGVILLLVSLSVTEEYQSGQLRMVLIRSFSFSQVMTAKYIVAIGAMFMYFILYFICSHIIGFVFFEKPDEYMRFYYSVPVSVAEGISYNVAFYGLAFLTMIVMITVFFLLAVISRTTTTALGAGVGFLLLSFTYPQILNFFQELINEGTYMRIFFTSIPMIQWEGLTLMLSENKEWLYWNLLILFMYMVPLISLLYFICRRKNAFI</sequence>
<proteinExistence type="predicted"/>
<reference evidence="2" key="1">
    <citation type="submission" date="2022-07" db="EMBL/GenBank/DDBJ databases">
        <title>FELIX.</title>
        <authorList>
            <person name="Wan K.H."/>
            <person name="Park S."/>
            <person name="Lawrence Q."/>
            <person name="Eichenberger J.P."/>
            <person name="Booth B.W."/>
            <person name="Piaggio A.J."/>
            <person name="Chandler J.C."/>
            <person name="Franklin A.B."/>
            <person name="Celniker S.E."/>
        </authorList>
    </citation>
    <scope>NUCLEOTIDE SEQUENCE</scope>
    <source>
        <strain evidence="2">QA-1986 374</strain>
    </source>
</reference>
<keyword evidence="1" id="KW-0812">Transmembrane</keyword>
<feature type="transmembrane region" description="Helical" evidence="1">
    <location>
        <begin position="141"/>
        <end position="159"/>
    </location>
</feature>
<accession>A0ABY5JXJ5</accession>
<evidence type="ECO:0000313" key="2">
    <source>
        <dbReference type="EMBL" id="UUI04525.1"/>
    </source>
</evidence>